<evidence type="ECO:0000259" key="2">
    <source>
        <dbReference type="Pfam" id="PF16793"/>
    </source>
</evidence>
<evidence type="ECO:0000313" key="3">
    <source>
        <dbReference type="EMBL" id="MCW8088255.1"/>
    </source>
</evidence>
<evidence type="ECO:0000256" key="1">
    <source>
        <dbReference type="SAM" id="MobiDB-lite"/>
    </source>
</evidence>
<feature type="region of interest" description="Disordered" evidence="1">
    <location>
        <begin position="135"/>
        <end position="165"/>
    </location>
</feature>
<accession>A0ABT3P1G1</accession>
<protein>
    <submittedName>
        <fullName evidence="3">RepB family DNA primase</fullName>
    </submittedName>
</protein>
<dbReference type="RefSeq" id="WP_301592452.1">
    <property type="nucleotide sequence ID" value="NZ_JAPFQI010000030.1"/>
</dbReference>
<dbReference type="Proteomes" id="UP001526430">
    <property type="component" value="Unassembled WGS sequence"/>
</dbReference>
<proteinExistence type="predicted"/>
<dbReference type="Pfam" id="PF16793">
    <property type="entry name" value="RepB_primase"/>
    <property type="match status" value="1"/>
</dbReference>
<sequence>MSGRSSYARTRDALADFADAVLSPGFETALVPVWPGDGKVQRRRFTRDELLGSIPWMRWANGPGRCHVFLRPSATRHLLVDDLSAEALAALAARHRLAAVVETSPENFQAWITASDSLVPVALATAAARILAREHGGDPGSADGRHLGRAPGFTNRKPGHEDPPRSGRFPWTSLRHASGGVCPAGAVLLEQAAREMAQVRKLSRPSVPPCTAPALSSDDAARAASAWRLGLADLLPPGQRLDQSRADFSVARHLIRRKAGWVVIEETVLKGERARAMTLGRAADYARRTALAAARGAVPGRRS</sequence>
<dbReference type="InterPro" id="IPR039459">
    <property type="entry name" value="RepB-like_DNA_primase_dom"/>
</dbReference>
<feature type="domain" description="RepB-like DNA primase" evidence="2">
    <location>
        <begin position="71"/>
        <end position="193"/>
    </location>
</feature>
<comment type="caution">
    <text evidence="3">The sequence shown here is derived from an EMBL/GenBank/DDBJ whole genome shotgun (WGS) entry which is preliminary data.</text>
</comment>
<evidence type="ECO:0000313" key="4">
    <source>
        <dbReference type="Proteomes" id="UP001526430"/>
    </source>
</evidence>
<dbReference type="EMBL" id="JAPFQI010000030">
    <property type="protein sequence ID" value="MCW8088255.1"/>
    <property type="molecule type" value="Genomic_DNA"/>
</dbReference>
<reference evidence="3 4" key="1">
    <citation type="submission" date="2022-10" db="EMBL/GenBank/DDBJ databases">
        <title>Roseococcus glaciei nov., sp. nov., isolated from glacier.</title>
        <authorList>
            <person name="Liu Q."/>
            <person name="Xin Y.-H."/>
        </authorList>
    </citation>
    <scope>NUCLEOTIDE SEQUENCE [LARGE SCALE GENOMIC DNA]</scope>
    <source>
        <strain evidence="3 4">MDT2-1-1</strain>
    </source>
</reference>
<name>A0ABT3P1G1_9PROT</name>
<keyword evidence="4" id="KW-1185">Reference proteome</keyword>
<organism evidence="3 4">
    <name type="scientific">Sabulicella glaciei</name>
    <dbReference type="NCBI Taxonomy" id="2984948"/>
    <lineage>
        <taxon>Bacteria</taxon>
        <taxon>Pseudomonadati</taxon>
        <taxon>Pseudomonadota</taxon>
        <taxon>Alphaproteobacteria</taxon>
        <taxon>Acetobacterales</taxon>
        <taxon>Acetobacteraceae</taxon>
        <taxon>Sabulicella</taxon>
    </lineage>
</organism>
<gene>
    <name evidence="3" type="ORF">OF850_21930</name>
</gene>
<dbReference type="Gene3D" id="3.30.70.1790">
    <property type="entry name" value="RepB DNA-primase, N-terminal domain"/>
    <property type="match status" value="1"/>
</dbReference>